<sequence>MKKLFKFSKNAKALDEETFNQMKKPLLRASNRASGLNFQQDKEFYRKEMMQARAQFAEKKIDNYSIHFIPNRKPSRTHFTVAGNFGRLFGFEDDDYNSNDALLNDIEDKDPQAIIIGNLSHSEIDYIRKGYFKYQFAPKIQKPQAEHTLAKKKFTKFFLDEMHQTGRFYYENADETPLPGEEDDGGPGNPDSNDFTVYELDHLYKRKMAKPQLSIAKYACSMQNKKLFFGAPPELLAIEELAYNVDIEVMREIFQDVLDKYNKGANNREFVPSEYPIDIHNCMKKIAVRDHQNILYDKFNEYQASFLKKCMSIYKETALICNDYTLKQIKDKAMNPDILEFDEIYSREFGPQNKPPLDEILEKLAILTHIFSREAQLYIQNGQQQSLFDQLFNGIYAEEIKERNIQQEFTQINMPYRLRLQKLYNNEIIRWGQVPSQGRFMIETYEEAMSRFDLKIERGYSFIISPEREYKNLLMMFQVMLDKMEQNIMKRQNDGINQEGTIFAINQLLKGQETADNIRLFRELMVEANTQLGFFQLPETLFGKYKEIIKVTAYHQMKDNLGEDPRKLYKRLEIQRQNEEGRQVYTQLEDGSVPSFEQFKAIKNKITRINQGIGQNLSPTLLIQKREETVEQYQKLEEIAELFPNTREKVDLIQSRLDKKYLPQEMHKDPKKIFLSPEGQAVTEDQIVPEQNLVYSLDGEQFPIEIQNKTVKELREMGFKDIMNFKATKSPYDEHYIPQISPQEKHRLQKLNQELEQEINDPSFSKEALDQEILENERMKSLKYQKEKEEQARILKQTKIDAMRLLLIKKALDKGIPLEDDPVYVDLLATYPYYQKRLAERQRAIEKARRKSEQEEKDQRPIRYKFEERIRGRANLAPQQYSDILDVEPVDDTQEKEYEKYQQILEDYQKDFDEIKNLSQTIEPDVITNEFAEEAVRRYQREDILLEQRLGNKYLTKIDAKEGGSTHEAINRKLSENLQMDNFLSKVKEFNEEVKTRQSQSSSNSGSQYNEEDNEAIRRSFGRAGMKKPLASFKKKEMHARI</sequence>
<name>A0A078ANV5_STYLE</name>
<evidence type="ECO:0000256" key="2">
    <source>
        <dbReference type="SAM" id="MobiDB-lite"/>
    </source>
</evidence>
<proteinExistence type="predicted"/>
<dbReference type="InParanoid" id="A0A078ANV5"/>
<dbReference type="Proteomes" id="UP000039865">
    <property type="component" value="Unassembled WGS sequence"/>
</dbReference>
<feature type="coiled-coil region" evidence="1">
    <location>
        <begin position="891"/>
        <end position="918"/>
    </location>
</feature>
<dbReference type="AlphaFoldDB" id="A0A078ANV5"/>
<keyword evidence="4" id="KW-1185">Reference proteome</keyword>
<feature type="region of interest" description="Disordered" evidence="2">
    <location>
        <begin position="173"/>
        <end position="192"/>
    </location>
</feature>
<evidence type="ECO:0000313" key="4">
    <source>
        <dbReference type="Proteomes" id="UP000039865"/>
    </source>
</evidence>
<reference evidence="3 4" key="1">
    <citation type="submission" date="2014-06" db="EMBL/GenBank/DDBJ databases">
        <authorList>
            <person name="Swart Estienne"/>
        </authorList>
    </citation>
    <scope>NUCLEOTIDE SEQUENCE [LARGE SCALE GENOMIC DNA]</scope>
    <source>
        <strain evidence="3 4">130c</strain>
    </source>
</reference>
<evidence type="ECO:0000256" key="1">
    <source>
        <dbReference type="SAM" id="Coils"/>
    </source>
</evidence>
<organism evidence="3 4">
    <name type="scientific">Stylonychia lemnae</name>
    <name type="common">Ciliate</name>
    <dbReference type="NCBI Taxonomy" id="5949"/>
    <lineage>
        <taxon>Eukaryota</taxon>
        <taxon>Sar</taxon>
        <taxon>Alveolata</taxon>
        <taxon>Ciliophora</taxon>
        <taxon>Intramacronucleata</taxon>
        <taxon>Spirotrichea</taxon>
        <taxon>Stichotrichia</taxon>
        <taxon>Sporadotrichida</taxon>
        <taxon>Oxytrichidae</taxon>
        <taxon>Stylonychinae</taxon>
        <taxon>Stylonychia</taxon>
    </lineage>
</organism>
<dbReference type="EMBL" id="CCKQ01012002">
    <property type="protein sequence ID" value="CDW83616.1"/>
    <property type="molecule type" value="Genomic_DNA"/>
</dbReference>
<feature type="compositionally biased region" description="Low complexity" evidence="2">
    <location>
        <begin position="998"/>
        <end position="1008"/>
    </location>
</feature>
<evidence type="ECO:0000313" key="3">
    <source>
        <dbReference type="EMBL" id="CDW83616.1"/>
    </source>
</evidence>
<feature type="region of interest" description="Disordered" evidence="2">
    <location>
        <begin position="993"/>
        <end position="1042"/>
    </location>
</feature>
<accession>A0A078ANV5</accession>
<gene>
    <name evidence="3" type="primary">Contig10755.g11504</name>
    <name evidence="3" type="ORF">STYLEM_12664</name>
</gene>
<protein>
    <submittedName>
        <fullName evidence="3">Uncharacterized protein</fullName>
    </submittedName>
</protein>
<keyword evidence="1" id="KW-0175">Coiled coil</keyword>